<dbReference type="AlphaFoldDB" id="A0A516X2H4"/>
<sequence length="251" mass="26732">MSRRHPTPRGPGLVLRSSGSGTGWGARLTHALERIIDADALQRGRRVARSGYVLSLRITPGAVRGVVQGSQPDPFETVCSVRELDKYDRAEIVAQVRAEPGVLTSLASGVVPASLAERLLPADSADLDFECSCPDYSWPCKHGAALLLLAAQEVGSRPLQILALRGLAVESLVEAVAATPDEDSVPAAAEGADAFAVRGTLPRLPEPAADAEPAMELLDTSRLRGVLRLWGPDTSHAERELRALYGRFMAD</sequence>
<dbReference type="PANTHER" id="PTHR38133:SF1">
    <property type="entry name" value="SLR1429 PROTEIN"/>
    <property type="match status" value="1"/>
</dbReference>
<evidence type="ECO:0000259" key="3">
    <source>
        <dbReference type="PROSITE" id="PS50966"/>
    </source>
</evidence>
<dbReference type="EMBL" id="CP041765">
    <property type="protein sequence ID" value="QDQ97282.1"/>
    <property type="molecule type" value="Genomic_DNA"/>
</dbReference>
<gene>
    <name evidence="4" type="ORF">FO059_07990</name>
</gene>
<keyword evidence="1" id="KW-0479">Metal-binding</keyword>
<dbReference type="PROSITE" id="PS50966">
    <property type="entry name" value="ZF_SWIM"/>
    <property type="match status" value="1"/>
</dbReference>
<feature type="domain" description="SWIM-type" evidence="3">
    <location>
        <begin position="116"/>
        <end position="151"/>
    </location>
</feature>
<dbReference type="Proteomes" id="UP000317344">
    <property type="component" value="Chromosome"/>
</dbReference>
<dbReference type="InterPro" id="IPR007527">
    <property type="entry name" value="Znf_SWIM"/>
</dbReference>
<evidence type="ECO:0000256" key="1">
    <source>
        <dbReference type="PROSITE-ProRule" id="PRU00325"/>
    </source>
</evidence>
<dbReference type="GO" id="GO:0008270">
    <property type="term" value="F:zinc ion binding"/>
    <property type="evidence" value="ECO:0007669"/>
    <property type="project" value="UniProtKB-KW"/>
</dbReference>
<keyword evidence="1" id="KW-0863">Zinc-finger</keyword>
<organism evidence="4 5">
    <name type="scientific">Tomitella fengzijianii</name>
    <dbReference type="NCBI Taxonomy" id="2597660"/>
    <lineage>
        <taxon>Bacteria</taxon>
        <taxon>Bacillati</taxon>
        <taxon>Actinomycetota</taxon>
        <taxon>Actinomycetes</taxon>
        <taxon>Mycobacteriales</taxon>
        <taxon>Tomitella</taxon>
    </lineage>
</organism>
<evidence type="ECO:0000313" key="5">
    <source>
        <dbReference type="Proteomes" id="UP000317344"/>
    </source>
</evidence>
<dbReference type="RefSeq" id="WP_143907819.1">
    <property type="nucleotide sequence ID" value="NZ_CP041765.1"/>
</dbReference>
<dbReference type="PANTHER" id="PTHR38133">
    <property type="entry name" value="SLR1429 PROTEIN"/>
    <property type="match status" value="1"/>
</dbReference>
<evidence type="ECO:0000256" key="2">
    <source>
        <dbReference type="SAM" id="MobiDB-lite"/>
    </source>
</evidence>
<proteinExistence type="predicted"/>
<reference evidence="4 5" key="2">
    <citation type="submission" date="2019-07" db="EMBL/GenBank/DDBJ databases">
        <authorList>
            <person name="Huang Y."/>
        </authorList>
    </citation>
    <scope>NUCLEOTIDE SEQUENCE [LARGE SCALE GENOMIC DNA]</scope>
    <source>
        <strain evidence="4 5">HY188</strain>
    </source>
</reference>
<dbReference type="KEGG" id="toy:FO059_07990"/>
<feature type="region of interest" description="Disordered" evidence="2">
    <location>
        <begin position="1"/>
        <end position="20"/>
    </location>
</feature>
<evidence type="ECO:0000313" key="4">
    <source>
        <dbReference type="EMBL" id="QDQ97282.1"/>
    </source>
</evidence>
<keyword evidence="5" id="KW-1185">Reference proteome</keyword>
<reference evidence="4 5" key="1">
    <citation type="submission" date="2019-07" db="EMBL/GenBank/DDBJ databases">
        <title>Tomitella cavernea sp. nov., an actinomycete isolated from soil.</title>
        <authorList>
            <person name="Cheng J."/>
        </authorList>
    </citation>
    <scope>NUCLEOTIDE SEQUENCE [LARGE SCALE GENOMIC DNA]</scope>
    <source>
        <strain evidence="4 5">HY188</strain>
    </source>
</reference>
<dbReference type="OrthoDB" id="188274at2"/>
<keyword evidence="1" id="KW-0862">Zinc</keyword>
<name>A0A516X2H4_9ACTN</name>
<protein>
    <recommendedName>
        <fullName evidence="3">SWIM-type domain-containing protein</fullName>
    </recommendedName>
</protein>
<accession>A0A516X2H4</accession>
<dbReference type="Pfam" id="PF04434">
    <property type="entry name" value="SWIM"/>
    <property type="match status" value="1"/>
</dbReference>